<protein>
    <submittedName>
        <fullName evidence="4">Uncharacterized protein LOC107067556</fullName>
    </submittedName>
</protein>
<sequence>MEINKRLELIEETFLVLTEDLLKYGVTINDLKMTIGMTDNIKINNNDNAYYFRKAFVVILISVIYGLFFTYLYIDVIKKNLYETRCIVPNNYLIWEFTRPISNCDYCRNINMPIILSNVTKKEFESYAYSSKPIIIKNATSHWPASNIFSFEFFQNLYEHIEGAYESIEEESQFLHFNSDFNNLREVFAMSKERAMNEEGEEPWYVGWKNCHPEVLDVMRQFYNVPEFFPDDAEVPQTNYIFMGYKQGANMHLDYISRLMWQGQLIGSKKWILAPTPECNHVCKPFNFSVDTGDIILLDTRIWYHSTYTENGKFSLTISSEYG</sequence>
<evidence type="ECO:0000259" key="2">
    <source>
        <dbReference type="Pfam" id="PF13621"/>
    </source>
</evidence>
<evidence type="ECO:0000313" key="3">
    <source>
        <dbReference type="Proteomes" id="UP000694924"/>
    </source>
</evidence>
<proteinExistence type="predicted"/>
<dbReference type="InterPro" id="IPR050910">
    <property type="entry name" value="JMJD6_ArgDemeth/LysHydrox"/>
</dbReference>
<feature type="transmembrane region" description="Helical" evidence="1">
    <location>
        <begin position="55"/>
        <end position="74"/>
    </location>
</feature>
<gene>
    <name evidence="4" type="primary">LOC107067556</name>
</gene>
<keyword evidence="1" id="KW-0472">Membrane</keyword>
<name>A0ABM1IEL2_POLDO</name>
<evidence type="ECO:0000313" key="4">
    <source>
        <dbReference type="RefSeq" id="XP_015178649.1"/>
    </source>
</evidence>
<keyword evidence="1" id="KW-0812">Transmembrane</keyword>
<dbReference type="GeneID" id="107067556"/>
<organism evidence="3 4">
    <name type="scientific">Polistes dominula</name>
    <name type="common">European paper wasp</name>
    <name type="synonym">Vespa dominula</name>
    <dbReference type="NCBI Taxonomy" id="743375"/>
    <lineage>
        <taxon>Eukaryota</taxon>
        <taxon>Metazoa</taxon>
        <taxon>Ecdysozoa</taxon>
        <taxon>Arthropoda</taxon>
        <taxon>Hexapoda</taxon>
        <taxon>Insecta</taxon>
        <taxon>Pterygota</taxon>
        <taxon>Neoptera</taxon>
        <taxon>Endopterygota</taxon>
        <taxon>Hymenoptera</taxon>
        <taxon>Apocrita</taxon>
        <taxon>Aculeata</taxon>
        <taxon>Vespoidea</taxon>
        <taxon>Vespidae</taxon>
        <taxon>Polistinae</taxon>
        <taxon>Polistini</taxon>
        <taxon>Polistes</taxon>
    </lineage>
</organism>
<evidence type="ECO:0000256" key="1">
    <source>
        <dbReference type="SAM" id="Phobius"/>
    </source>
</evidence>
<dbReference type="InterPro" id="IPR041667">
    <property type="entry name" value="Cupin_8"/>
</dbReference>
<feature type="domain" description="Cupin-like" evidence="2">
    <location>
        <begin position="122"/>
        <end position="285"/>
    </location>
</feature>
<keyword evidence="3" id="KW-1185">Reference proteome</keyword>
<accession>A0ABM1IEL2</accession>
<dbReference type="PANTHER" id="PTHR12480:SF13">
    <property type="entry name" value="LD14533P"/>
    <property type="match status" value="1"/>
</dbReference>
<reference evidence="4" key="1">
    <citation type="submission" date="2025-08" db="UniProtKB">
        <authorList>
            <consortium name="RefSeq"/>
        </authorList>
    </citation>
    <scope>IDENTIFICATION</scope>
    <source>
        <tissue evidence="4">Whole body</tissue>
    </source>
</reference>
<dbReference type="SUPFAM" id="SSF51197">
    <property type="entry name" value="Clavaminate synthase-like"/>
    <property type="match status" value="1"/>
</dbReference>
<keyword evidence="1" id="KW-1133">Transmembrane helix</keyword>
<dbReference type="Gene3D" id="2.60.120.650">
    <property type="entry name" value="Cupin"/>
    <property type="match status" value="1"/>
</dbReference>
<dbReference type="PANTHER" id="PTHR12480">
    <property type="entry name" value="ARGININE DEMETHYLASE AND LYSYL-HYDROXYLASE JMJD"/>
    <property type="match status" value="1"/>
</dbReference>
<dbReference type="RefSeq" id="XP_015178649.1">
    <property type="nucleotide sequence ID" value="XM_015323163.1"/>
</dbReference>
<dbReference type="Proteomes" id="UP000694924">
    <property type="component" value="Unplaced"/>
</dbReference>
<dbReference type="Pfam" id="PF13621">
    <property type="entry name" value="Cupin_8"/>
    <property type="match status" value="1"/>
</dbReference>